<dbReference type="GO" id="GO:0061798">
    <property type="term" value="F:GTP 3',8'-cyclase activity"/>
    <property type="evidence" value="ECO:0007669"/>
    <property type="project" value="TreeGrafter"/>
</dbReference>
<dbReference type="InterPro" id="IPR010505">
    <property type="entry name" value="MoaA_twitch"/>
</dbReference>
<evidence type="ECO:0000313" key="4">
    <source>
        <dbReference type="EMBL" id="HJE51917.1"/>
    </source>
</evidence>
<reference evidence="4" key="2">
    <citation type="submission" date="2021-09" db="EMBL/GenBank/DDBJ databases">
        <authorList>
            <person name="Gilroy R."/>
        </authorList>
    </citation>
    <scope>NUCLEOTIDE SEQUENCE</scope>
    <source>
        <strain evidence="4">ChiGjej3B3-7470</strain>
    </source>
</reference>
<evidence type="ECO:0000256" key="1">
    <source>
        <dbReference type="ARBA" id="ARBA00023150"/>
    </source>
</evidence>
<dbReference type="GO" id="GO:0051539">
    <property type="term" value="F:4 iron, 4 sulfur cluster binding"/>
    <property type="evidence" value="ECO:0007669"/>
    <property type="project" value="UniProtKB-KW"/>
</dbReference>
<reference evidence="4" key="1">
    <citation type="journal article" date="2021" name="PeerJ">
        <title>Extensive microbial diversity within the chicken gut microbiome revealed by metagenomics and culture.</title>
        <authorList>
            <person name="Gilroy R."/>
            <person name="Ravi A."/>
            <person name="Getino M."/>
            <person name="Pursley I."/>
            <person name="Horton D.L."/>
            <person name="Alikhan N.F."/>
            <person name="Baker D."/>
            <person name="Gharbi K."/>
            <person name="Hall N."/>
            <person name="Watson M."/>
            <person name="Adriaenssens E.M."/>
            <person name="Foster-Nyarko E."/>
            <person name="Jarju S."/>
            <person name="Secka A."/>
            <person name="Antonio M."/>
            <person name="Oren A."/>
            <person name="Chaudhuri R.R."/>
            <person name="La Ragione R."/>
            <person name="Hildebrand F."/>
            <person name="Pallen M.J."/>
        </authorList>
    </citation>
    <scope>NUCLEOTIDE SEQUENCE</scope>
    <source>
        <strain evidence="4">ChiGjej3B3-7470</strain>
    </source>
</reference>
<dbReference type="Gene3D" id="3.20.20.70">
    <property type="entry name" value="Aldolase class I"/>
    <property type="match status" value="1"/>
</dbReference>
<gene>
    <name evidence="4" type="ORF">K8V15_08065</name>
</gene>
<dbReference type="InterPro" id="IPR058240">
    <property type="entry name" value="rSAM_sf"/>
</dbReference>
<sequence length="166" mass="17923">NEVDIVPLAQFCLERGYELRFIEQMPLGPKHEWVRDGMVTASEILAALGERFTLTPLDEPRGAAPAEVWAVAPDATQPGGRLGVIASVTNPFCGACDRTRITSDGQVRTCLFSRTETDLRAILRGGGTDDDIADAWLGAHRAKPRAHGIDEPGFEQPDRPMSAIGG</sequence>
<organism evidence="4 5">
    <name type="scientific">Tessaracoccus flavescens</name>
    <dbReference type="NCBI Taxonomy" id="399497"/>
    <lineage>
        <taxon>Bacteria</taxon>
        <taxon>Bacillati</taxon>
        <taxon>Actinomycetota</taxon>
        <taxon>Actinomycetes</taxon>
        <taxon>Propionibacteriales</taxon>
        <taxon>Propionibacteriaceae</taxon>
        <taxon>Tessaracoccus</taxon>
    </lineage>
</organism>
<dbReference type="CDD" id="cd21117">
    <property type="entry name" value="Twitch_MoaA"/>
    <property type="match status" value="1"/>
</dbReference>
<evidence type="ECO:0000313" key="5">
    <source>
        <dbReference type="Proteomes" id="UP000712713"/>
    </source>
</evidence>
<dbReference type="InterPro" id="IPR050105">
    <property type="entry name" value="MoCo_biosynth_MoaA/MoaC"/>
</dbReference>
<dbReference type="PANTHER" id="PTHR22960">
    <property type="entry name" value="MOLYBDOPTERIN COFACTOR SYNTHESIS PROTEIN A"/>
    <property type="match status" value="1"/>
</dbReference>
<name>A0A921ENY8_9ACTN</name>
<dbReference type="Proteomes" id="UP000712713">
    <property type="component" value="Unassembled WGS sequence"/>
</dbReference>
<feature type="domain" description="Molybdenum cofactor biosynthesis protein A-like twitch" evidence="3">
    <location>
        <begin position="17"/>
        <end position="148"/>
    </location>
</feature>
<dbReference type="Pfam" id="PF06463">
    <property type="entry name" value="Mob_synth_C"/>
    <property type="match status" value="1"/>
</dbReference>
<accession>A0A921ENY8</accession>
<dbReference type="EMBL" id="DYZF01000202">
    <property type="protein sequence ID" value="HJE51917.1"/>
    <property type="molecule type" value="Genomic_DNA"/>
</dbReference>
<dbReference type="SUPFAM" id="SSF102114">
    <property type="entry name" value="Radical SAM enzymes"/>
    <property type="match status" value="1"/>
</dbReference>
<keyword evidence="1" id="KW-0501">Molybdenum cofactor biosynthesis</keyword>
<dbReference type="PANTHER" id="PTHR22960:SF0">
    <property type="entry name" value="MOLYBDENUM COFACTOR BIOSYNTHESIS PROTEIN 1"/>
    <property type="match status" value="1"/>
</dbReference>
<dbReference type="AlphaFoldDB" id="A0A921ENY8"/>
<dbReference type="GO" id="GO:0061799">
    <property type="term" value="F:cyclic pyranopterin monophosphate synthase activity"/>
    <property type="evidence" value="ECO:0007669"/>
    <property type="project" value="TreeGrafter"/>
</dbReference>
<feature type="non-terminal residue" evidence="4">
    <location>
        <position position="1"/>
    </location>
</feature>
<proteinExistence type="predicted"/>
<dbReference type="GO" id="GO:0006777">
    <property type="term" value="P:Mo-molybdopterin cofactor biosynthetic process"/>
    <property type="evidence" value="ECO:0007669"/>
    <property type="project" value="UniProtKB-KW"/>
</dbReference>
<evidence type="ECO:0000256" key="2">
    <source>
        <dbReference type="SAM" id="MobiDB-lite"/>
    </source>
</evidence>
<protein>
    <submittedName>
        <fullName evidence="4">GTP 3',8-cyclase MoaA</fullName>
    </submittedName>
</protein>
<dbReference type="InterPro" id="IPR013785">
    <property type="entry name" value="Aldolase_TIM"/>
</dbReference>
<evidence type="ECO:0000259" key="3">
    <source>
        <dbReference type="Pfam" id="PF06463"/>
    </source>
</evidence>
<comment type="caution">
    <text evidence="4">The sequence shown here is derived from an EMBL/GenBank/DDBJ whole genome shotgun (WGS) entry which is preliminary data.</text>
</comment>
<feature type="region of interest" description="Disordered" evidence="2">
    <location>
        <begin position="145"/>
        <end position="166"/>
    </location>
</feature>